<proteinExistence type="predicted"/>
<dbReference type="EMBL" id="FWYD01000007">
    <property type="protein sequence ID" value="SMC82135.1"/>
    <property type="molecule type" value="Genomic_DNA"/>
</dbReference>
<dbReference type="Gene3D" id="3.40.30.10">
    <property type="entry name" value="Glutaredoxin"/>
    <property type="match status" value="1"/>
</dbReference>
<dbReference type="AlphaFoldDB" id="A0A1W2CA53"/>
<organism evidence="1 2">
    <name type="scientific">Primorskyibacter flagellatus</name>
    <dbReference type="NCBI Taxonomy" id="1387277"/>
    <lineage>
        <taxon>Bacteria</taxon>
        <taxon>Pseudomonadati</taxon>
        <taxon>Pseudomonadota</taxon>
        <taxon>Alphaproteobacteria</taxon>
        <taxon>Rhodobacterales</taxon>
        <taxon>Roseobacteraceae</taxon>
        <taxon>Primorskyibacter</taxon>
    </lineage>
</organism>
<dbReference type="RefSeq" id="WP_084353056.1">
    <property type="nucleotide sequence ID" value="NZ_FWYD01000007.1"/>
</dbReference>
<protein>
    <submittedName>
        <fullName evidence="1">Uncharacterized protein</fullName>
    </submittedName>
</protein>
<name>A0A1W2CA53_9RHOB</name>
<evidence type="ECO:0000313" key="2">
    <source>
        <dbReference type="Proteomes" id="UP000192330"/>
    </source>
</evidence>
<sequence>MKRDTYRRSTTSYRVRIGLNLKGTTVTAIPVGQVAGKQNTTSYTALNKLIGSYAPFCFGQVTELGALYLVPQLCNAHRGGLA</sequence>
<gene>
    <name evidence="1" type="ORF">SAMN06295998_1078</name>
</gene>
<dbReference type="STRING" id="1387277.SAMN06295998_1078"/>
<reference evidence="1 2" key="1">
    <citation type="submission" date="2017-04" db="EMBL/GenBank/DDBJ databases">
        <authorList>
            <person name="Afonso C.L."/>
            <person name="Miller P.J."/>
            <person name="Scott M.A."/>
            <person name="Spackman E."/>
            <person name="Goraichik I."/>
            <person name="Dimitrov K.M."/>
            <person name="Suarez D.L."/>
            <person name="Swayne D.E."/>
        </authorList>
    </citation>
    <scope>NUCLEOTIDE SEQUENCE [LARGE SCALE GENOMIC DNA]</scope>
    <source>
        <strain evidence="1 2">CGMCC 1.12644</strain>
    </source>
</reference>
<accession>A0A1W2CA53</accession>
<keyword evidence="2" id="KW-1185">Reference proteome</keyword>
<evidence type="ECO:0000313" key="1">
    <source>
        <dbReference type="EMBL" id="SMC82135.1"/>
    </source>
</evidence>
<dbReference type="Proteomes" id="UP000192330">
    <property type="component" value="Unassembled WGS sequence"/>
</dbReference>